<evidence type="ECO:0000256" key="2">
    <source>
        <dbReference type="SAM" id="SignalP"/>
    </source>
</evidence>
<proteinExistence type="predicted"/>
<sequence length="262" mass="30727">MKNILILFNLLVISLNSFAQSEITYEKGELHSENQLGIDLFYFVHQTFADAFYMTDLYKQLSDDEMYSILHTAYYSVTKDQKVLVKIKQPKGAVARLGFNFMGNTEKLGDILVLATNFNRESRTFEKKVDPEQSIYRWYKIEQGKLVYRKDLYSKEAEKENREKNSYSLIGMYLFDDNFENDDKVKPLLDELLASDKEDIEKLYGYLYLGEYWILNNNLTKAEEALNNLKDLLRNSESIPKGYSLIANMATTELEMMKRFNN</sequence>
<feature type="chain" id="PRO_5047077210" description="Tetratricopeptide repeat protein" evidence="2">
    <location>
        <begin position="20"/>
        <end position="262"/>
    </location>
</feature>
<protein>
    <recommendedName>
        <fullName evidence="5">Tetratricopeptide repeat protein</fullName>
    </recommendedName>
</protein>
<accession>A0ABY8KQ06</accession>
<gene>
    <name evidence="3" type="ORF">QCQ61_10035</name>
</gene>
<dbReference type="EMBL" id="CP122379">
    <property type="protein sequence ID" value="WGF91546.1"/>
    <property type="molecule type" value="Genomic_DNA"/>
</dbReference>
<dbReference type="RefSeq" id="WP_279447512.1">
    <property type="nucleotide sequence ID" value="NZ_CP122379.1"/>
</dbReference>
<organism evidence="3 4">
    <name type="scientific">Aequorivita marisscotiae</name>
    <dbReference type="NCBI Taxonomy" id="3040348"/>
    <lineage>
        <taxon>Bacteria</taxon>
        <taxon>Pseudomonadati</taxon>
        <taxon>Bacteroidota</taxon>
        <taxon>Flavobacteriia</taxon>
        <taxon>Flavobacteriales</taxon>
        <taxon>Flavobacteriaceae</taxon>
        <taxon>Aequorivita</taxon>
    </lineage>
</organism>
<feature type="signal peptide" evidence="2">
    <location>
        <begin position="1"/>
        <end position="19"/>
    </location>
</feature>
<keyword evidence="4" id="KW-1185">Reference proteome</keyword>
<dbReference type="Proteomes" id="UP001238523">
    <property type="component" value="Chromosome"/>
</dbReference>
<reference evidence="3 4" key="1">
    <citation type="submission" date="2023-04" db="EMBL/GenBank/DDBJ databases">
        <title>Taxonomic identification of the Arctic strain Aequorivita sp. nov. and transcriptomic analysis in response to temperature stress.</title>
        <authorList>
            <person name="Liu W."/>
            <person name="Cong B."/>
            <person name="Lin J."/>
        </authorList>
    </citation>
    <scope>NUCLEOTIDE SEQUENCE [LARGE SCALE GENOMIC DNA]</scope>
    <source>
        <strain evidence="3 4">Ant34-E75</strain>
    </source>
</reference>
<evidence type="ECO:0000313" key="3">
    <source>
        <dbReference type="EMBL" id="WGF91546.1"/>
    </source>
</evidence>
<evidence type="ECO:0000313" key="4">
    <source>
        <dbReference type="Proteomes" id="UP001238523"/>
    </source>
</evidence>
<evidence type="ECO:0008006" key="5">
    <source>
        <dbReference type="Google" id="ProtNLM"/>
    </source>
</evidence>
<feature type="coiled-coil region" evidence="1">
    <location>
        <begin position="212"/>
        <end position="239"/>
    </location>
</feature>
<keyword evidence="2" id="KW-0732">Signal</keyword>
<name>A0ABY8KQ06_9FLAO</name>
<keyword evidence="1" id="KW-0175">Coiled coil</keyword>
<evidence type="ECO:0000256" key="1">
    <source>
        <dbReference type="SAM" id="Coils"/>
    </source>
</evidence>